<protein>
    <recommendedName>
        <fullName evidence="1">HIT domain-containing protein</fullName>
    </recommendedName>
</protein>
<feature type="domain" description="HIT" evidence="1">
    <location>
        <begin position="4"/>
        <end position="107"/>
    </location>
</feature>
<organism evidence="2">
    <name type="scientific">marine metagenome</name>
    <dbReference type="NCBI Taxonomy" id="408172"/>
    <lineage>
        <taxon>unclassified sequences</taxon>
        <taxon>metagenomes</taxon>
        <taxon>ecological metagenomes</taxon>
    </lineage>
</organism>
<dbReference type="GO" id="GO:0009117">
    <property type="term" value="P:nucleotide metabolic process"/>
    <property type="evidence" value="ECO:0007669"/>
    <property type="project" value="TreeGrafter"/>
</dbReference>
<dbReference type="SUPFAM" id="SSF54197">
    <property type="entry name" value="HIT-like"/>
    <property type="match status" value="1"/>
</dbReference>
<dbReference type="PRINTS" id="PR00332">
    <property type="entry name" value="HISTRIAD"/>
</dbReference>
<dbReference type="PANTHER" id="PTHR46648">
    <property type="entry name" value="HIT FAMILY PROTEIN 1"/>
    <property type="match status" value="1"/>
</dbReference>
<dbReference type="InterPro" id="IPR036265">
    <property type="entry name" value="HIT-like_sf"/>
</dbReference>
<reference evidence="2" key="1">
    <citation type="submission" date="2018-05" db="EMBL/GenBank/DDBJ databases">
        <authorList>
            <person name="Lanie J.A."/>
            <person name="Ng W.-L."/>
            <person name="Kazmierczak K.M."/>
            <person name="Andrzejewski T.M."/>
            <person name="Davidsen T.M."/>
            <person name="Wayne K.J."/>
            <person name="Tettelin H."/>
            <person name="Glass J.I."/>
            <person name="Rusch D."/>
            <person name="Podicherti R."/>
            <person name="Tsui H.-C.T."/>
            <person name="Winkler M.E."/>
        </authorList>
    </citation>
    <scope>NUCLEOTIDE SEQUENCE</scope>
</reference>
<evidence type="ECO:0000259" key="1">
    <source>
        <dbReference type="PROSITE" id="PS51084"/>
    </source>
</evidence>
<dbReference type="InterPro" id="IPR011146">
    <property type="entry name" value="HIT-like"/>
</dbReference>
<sequence length="129" mass="14367">MASVFTQIVNGDIPCHKILEDDQYLAFLDINPIRPGHTLVITKRQIDYIFDLGDNLLSGLMIFSKKVGTAIKKATYCQRVGVVVAGYEVPHTHVHLIPTNSMSDFNFALSQQADQGELAAMVTKIQEYL</sequence>
<proteinExistence type="predicted"/>
<dbReference type="PROSITE" id="PS51084">
    <property type="entry name" value="HIT_2"/>
    <property type="match status" value="1"/>
</dbReference>
<dbReference type="PANTHER" id="PTHR46648:SF1">
    <property type="entry name" value="ADENOSINE 5'-MONOPHOSPHORAMIDASE HNT1"/>
    <property type="match status" value="1"/>
</dbReference>
<accession>A0A382DX89</accession>
<dbReference type="Gene3D" id="3.30.428.10">
    <property type="entry name" value="HIT-like"/>
    <property type="match status" value="1"/>
</dbReference>
<gene>
    <name evidence="2" type="ORF">METZ01_LOCUS195623</name>
</gene>
<name>A0A382DX89_9ZZZZ</name>
<dbReference type="Pfam" id="PF01230">
    <property type="entry name" value="HIT"/>
    <property type="match status" value="1"/>
</dbReference>
<dbReference type="InterPro" id="IPR001310">
    <property type="entry name" value="Histidine_triad_HIT"/>
</dbReference>
<evidence type="ECO:0000313" key="2">
    <source>
        <dbReference type="EMBL" id="SVB42769.1"/>
    </source>
</evidence>
<dbReference type="AlphaFoldDB" id="A0A382DX89"/>
<dbReference type="GO" id="GO:0003824">
    <property type="term" value="F:catalytic activity"/>
    <property type="evidence" value="ECO:0007669"/>
    <property type="project" value="InterPro"/>
</dbReference>
<dbReference type="EMBL" id="UINC01041462">
    <property type="protein sequence ID" value="SVB42769.1"/>
    <property type="molecule type" value="Genomic_DNA"/>
</dbReference>